<sequence length="500" mass="57143">MDNKKILELQKMSPAELLKAIRESKINKTKNIVTQDEYEQYISSLWREIFPQADIDIHTDFFSLGGTSLQAVLMLSKFKAKYDIEFDLVELFKATTIELQAKLVRDRFANNRQKTVDFDYRKDLQLVEQLVLNNVKPFDHNIRSIFLTGASGFLGVHLLKECLEQTHAEIFCIIRGSSKDEAKKRLLECAREKKIDINTAEEKRIHCLCGDISRQKLGLSDDDYTYVTQSMDLIIHSAAVVNFVYPYENLRDANVLSLYELMKVASTNKIKPLHFVSTIGVFNSQFDGQLEINESMSLPEEAPTNGYFQTKWVCEKMCEIGIQKGLPISIYRPSGITIHTKSQVTSSDDLTFLFMKLSMKIGGFVNLNSIVDVVPVDFVARSIIDLSIKYPCDNNKYHLVSGETLSPRDLIEKLPKSKSIKLLTVEEYIENAMQVIADTDDIHLKNLAPLFISNFLSKNVMAKMPVFKSMITQTKLTKTEIPHIRNTLLLIIYKLAHMKE</sequence>
<keyword evidence="1" id="KW-0596">Phosphopantetheine</keyword>
<keyword evidence="5" id="KW-1185">Reference proteome</keyword>
<dbReference type="NCBIfam" id="TIGR01746">
    <property type="entry name" value="Thioester-redct"/>
    <property type="match status" value="1"/>
</dbReference>
<dbReference type="SUPFAM" id="SSF47336">
    <property type="entry name" value="ACP-like"/>
    <property type="match status" value="1"/>
</dbReference>
<name>A0A0W0SHE7_9GAMM</name>
<reference evidence="4 5" key="1">
    <citation type="submission" date="2015-11" db="EMBL/GenBank/DDBJ databases">
        <title>Genomic analysis of 38 Legionella species identifies large and diverse effector repertoires.</title>
        <authorList>
            <person name="Burstein D."/>
            <person name="Amaro F."/>
            <person name="Zusman T."/>
            <person name="Lifshitz Z."/>
            <person name="Cohen O."/>
            <person name="Gilbert J.A."/>
            <person name="Pupko T."/>
            <person name="Shuman H.A."/>
            <person name="Segal G."/>
        </authorList>
    </citation>
    <scope>NUCLEOTIDE SEQUENCE [LARGE SCALE GENOMIC DNA]</scope>
    <source>
        <strain evidence="4 5">ATCC 43878</strain>
    </source>
</reference>
<dbReference type="AlphaFoldDB" id="A0A0W0SHE7"/>
<proteinExistence type="predicted"/>
<dbReference type="Gene3D" id="1.10.1200.10">
    <property type="entry name" value="ACP-like"/>
    <property type="match status" value="1"/>
</dbReference>
<dbReference type="InterPro" id="IPR009081">
    <property type="entry name" value="PP-bd_ACP"/>
</dbReference>
<keyword evidence="2" id="KW-0597">Phosphoprotein</keyword>
<dbReference type="OrthoDB" id="9757559at2"/>
<dbReference type="Pfam" id="PF00550">
    <property type="entry name" value="PP-binding"/>
    <property type="match status" value="1"/>
</dbReference>
<dbReference type="CDD" id="cd05235">
    <property type="entry name" value="SDR_e1"/>
    <property type="match status" value="1"/>
</dbReference>
<dbReference type="SUPFAM" id="SSF51735">
    <property type="entry name" value="NAD(P)-binding Rossmann-fold domains"/>
    <property type="match status" value="1"/>
</dbReference>
<dbReference type="PANTHER" id="PTHR44845:SF6">
    <property type="entry name" value="BETA-ALANINE-ACTIVATING ENZYME"/>
    <property type="match status" value="1"/>
</dbReference>
<dbReference type="InterPro" id="IPR036736">
    <property type="entry name" value="ACP-like_sf"/>
</dbReference>
<dbReference type="EMBL" id="LNXV01000021">
    <property type="protein sequence ID" value="KTC82806.1"/>
    <property type="molecule type" value="Genomic_DNA"/>
</dbReference>
<feature type="domain" description="Carrier" evidence="3">
    <location>
        <begin position="33"/>
        <end position="108"/>
    </location>
</feature>
<dbReference type="PANTHER" id="PTHR44845">
    <property type="entry name" value="CARRIER DOMAIN-CONTAINING PROTEIN"/>
    <property type="match status" value="1"/>
</dbReference>
<evidence type="ECO:0000256" key="1">
    <source>
        <dbReference type="ARBA" id="ARBA00022450"/>
    </source>
</evidence>
<dbReference type="Proteomes" id="UP000054742">
    <property type="component" value="Unassembled WGS sequence"/>
</dbReference>
<accession>A0A0W0SHE7</accession>
<evidence type="ECO:0000313" key="5">
    <source>
        <dbReference type="Proteomes" id="UP000054742"/>
    </source>
</evidence>
<dbReference type="InterPro" id="IPR036291">
    <property type="entry name" value="NAD(P)-bd_dom_sf"/>
</dbReference>
<dbReference type="Gene3D" id="3.40.50.720">
    <property type="entry name" value="NAD(P)-binding Rossmann-like Domain"/>
    <property type="match status" value="1"/>
</dbReference>
<organism evidence="4 5">
    <name type="scientific">Legionella brunensis</name>
    <dbReference type="NCBI Taxonomy" id="29422"/>
    <lineage>
        <taxon>Bacteria</taxon>
        <taxon>Pseudomonadati</taxon>
        <taxon>Pseudomonadota</taxon>
        <taxon>Gammaproteobacteria</taxon>
        <taxon>Legionellales</taxon>
        <taxon>Legionellaceae</taxon>
        <taxon>Legionella</taxon>
    </lineage>
</organism>
<dbReference type="RefSeq" id="WP_058441808.1">
    <property type="nucleotide sequence ID" value="NZ_CAAAHU010000036.1"/>
</dbReference>
<dbReference type="STRING" id="29422.Lbru_1743"/>
<evidence type="ECO:0000256" key="2">
    <source>
        <dbReference type="ARBA" id="ARBA00022553"/>
    </source>
</evidence>
<dbReference type="PATRIC" id="fig|29422.6.peg.1855"/>
<comment type="caution">
    <text evidence="4">The sequence shown here is derived from an EMBL/GenBank/DDBJ whole genome shotgun (WGS) entry which is preliminary data.</text>
</comment>
<dbReference type="InterPro" id="IPR013120">
    <property type="entry name" value="FAR_NAD-bd"/>
</dbReference>
<gene>
    <name evidence="4" type="ORF">Lbru_1743</name>
</gene>
<evidence type="ECO:0000259" key="3">
    <source>
        <dbReference type="PROSITE" id="PS50075"/>
    </source>
</evidence>
<evidence type="ECO:0000313" key="4">
    <source>
        <dbReference type="EMBL" id="KTC82806.1"/>
    </source>
</evidence>
<dbReference type="PROSITE" id="PS50075">
    <property type="entry name" value="CARRIER"/>
    <property type="match status" value="1"/>
</dbReference>
<dbReference type="InterPro" id="IPR010080">
    <property type="entry name" value="Thioester_reductase-like_dom"/>
</dbReference>
<protein>
    <submittedName>
        <fullName evidence="4">Polyketide synthase</fullName>
    </submittedName>
</protein>
<dbReference type="Pfam" id="PF07993">
    <property type="entry name" value="NAD_binding_4"/>
    <property type="match status" value="1"/>
</dbReference>